<name>A0A9W8M1D3_9FUNG</name>
<feature type="region of interest" description="Disordered" evidence="3">
    <location>
        <begin position="313"/>
        <end position="339"/>
    </location>
</feature>
<reference evidence="5" key="1">
    <citation type="submission" date="2022-07" db="EMBL/GenBank/DDBJ databases">
        <title>Phylogenomic reconstructions and comparative analyses of Kickxellomycotina fungi.</title>
        <authorList>
            <person name="Reynolds N.K."/>
            <person name="Stajich J.E."/>
            <person name="Barry K."/>
            <person name="Grigoriev I.V."/>
            <person name="Crous P."/>
            <person name="Smith M.E."/>
        </authorList>
    </citation>
    <scope>NUCLEOTIDE SEQUENCE</scope>
    <source>
        <strain evidence="5">NRRL 1566</strain>
    </source>
</reference>
<feature type="domain" description="C2" evidence="4">
    <location>
        <begin position="1"/>
        <end position="108"/>
    </location>
</feature>
<protein>
    <recommendedName>
        <fullName evidence="4">C2 domain-containing protein</fullName>
    </recommendedName>
</protein>
<dbReference type="EMBL" id="JANBUW010000004">
    <property type="protein sequence ID" value="KAJ2852295.1"/>
    <property type="molecule type" value="Genomic_DNA"/>
</dbReference>
<gene>
    <name evidence="5" type="ORF">IWW36_000438</name>
</gene>
<dbReference type="SMART" id="SM00239">
    <property type="entry name" value="C2"/>
    <property type="match status" value="1"/>
</dbReference>
<dbReference type="InterPro" id="IPR000008">
    <property type="entry name" value="C2_dom"/>
</dbReference>
<dbReference type="OrthoDB" id="270970at2759"/>
<feature type="region of interest" description="Disordered" evidence="3">
    <location>
        <begin position="471"/>
        <end position="496"/>
    </location>
</feature>
<evidence type="ECO:0000259" key="4">
    <source>
        <dbReference type="PROSITE" id="PS50004"/>
    </source>
</evidence>
<dbReference type="Gene3D" id="2.60.40.150">
    <property type="entry name" value="C2 domain"/>
    <property type="match status" value="1"/>
</dbReference>
<dbReference type="PANTHER" id="PTHR46502">
    <property type="entry name" value="C2 DOMAIN-CONTAINING"/>
    <property type="match status" value="1"/>
</dbReference>
<keyword evidence="6" id="KW-1185">Reference proteome</keyword>
<evidence type="ECO:0000256" key="1">
    <source>
        <dbReference type="ARBA" id="ARBA00022723"/>
    </source>
</evidence>
<dbReference type="AlphaFoldDB" id="A0A9W8M1D3"/>
<evidence type="ECO:0000256" key="3">
    <source>
        <dbReference type="SAM" id="MobiDB-lite"/>
    </source>
</evidence>
<evidence type="ECO:0000313" key="6">
    <source>
        <dbReference type="Proteomes" id="UP001139887"/>
    </source>
</evidence>
<keyword evidence="2" id="KW-0106">Calcium</keyword>
<dbReference type="PANTHER" id="PTHR46502:SF2">
    <property type="entry name" value="16 KDA PHLOEM PROTEIN 2"/>
    <property type="match status" value="1"/>
</dbReference>
<dbReference type="InterPro" id="IPR035892">
    <property type="entry name" value="C2_domain_sf"/>
</dbReference>
<proteinExistence type="predicted"/>
<organism evidence="5 6">
    <name type="scientific">Coemansia brasiliensis</name>
    <dbReference type="NCBI Taxonomy" id="2650707"/>
    <lineage>
        <taxon>Eukaryota</taxon>
        <taxon>Fungi</taxon>
        <taxon>Fungi incertae sedis</taxon>
        <taxon>Zoopagomycota</taxon>
        <taxon>Kickxellomycotina</taxon>
        <taxon>Kickxellomycetes</taxon>
        <taxon>Kickxellales</taxon>
        <taxon>Kickxellaceae</taxon>
        <taxon>Coemansia</taxon>
    </lineage>
</organism>
<dbReference type="PROSITE" id="PS50004">
    <property type="entry name" value="C2"/>
    <property type="match status" value="1"/>
</dbReference>
<dbReference type="GO" id="GO:0046872">
    <property type="term" value="F:metal ion binding"/>
    <property type="evidence" value="ECO:0007669"/>
    <property type="project" value="UniProtKB-KW"/>
</dbReference>
<comment type="caution">
    <text evidence="5">The sequence shown here is derived from an EMBL/GenBank/DDBJ whole genome shotgun (WGS) entry which is preliminary data.</text>
</comment>
<sequence>MSQERPEGRLEIQVVAGRNIPRRSRIGRGDSLVSMTLGTSTKQTRIDKKGGSSPQWNDRISFLISGLGKNQLHVTAYEIEASLNQRKIGSCVVDLAKIFAEEEVDGWFTLTNGEKSMGDVYIEFTFTPKGGRKRPSKAQMDEEDEDITFLVEPKTNKSSNGTVASAPAMIEQDKPSTSSIGGMTPVSSSLSANVQLRPSMSDLRPYSSASMHSSELANKYAQKHGTKPLPAAPNMSAPISGYDAGYPGGFQPQAPGGYDDTLMPGQIPFAQVQQRPMSYGGESLPMQYQGTIGSMALPAQQQQQQQLMTLFAPPSAPEQPHKALPEPPASNPAYNPAYNPDYNPDYNPAYNPAFVSDMDAQQQSVGHSSLPVPANGRPVSAMSATQQPMFNPQMADTSMCPPQQPVQYASYPSAINQQPMGSISYSYNSMPAQVAIASPEQYRSSSAYDPYMQPQPYAPDMAMSHPQYAQQQPQPINPQYSQQPQQPMMDPQYPHQPQQFVQQPQQFQQVVPQSQPQIVYTNADYSLNQQPMAYMGQPIYVDQAGVPVANAQGNYIPQQQMYAPGNTYGGQMY</sequence>
<evidence type="ECO:0000313" key="5">
    <source>
        <dbReference type="EMBL" id="KAJ2852295.1"/>
    </source>
</evidence>
<dbReference type="Pfam" id="PF00168">
    <property type="entry name" value="C2"/>
    <property type="match status" value="1"/>
</dbReference>
<evidence type="ECO:0000256" key="2">
    <source>
        <dbReference type="ARBA" id="ARBA00022837"/>
    </source>
</evidence>
<keyword evidence="1" id="KW-0479">Metal-binding</keyword>
<dbReference type="Proteomes" id="UP001139887">
    <property type="component" value="Unassembled WGS sequence"/>
</dbReference>
<accession>A0A9W8M1D3</accession>
<dbReference type="SUPFAM" id="SSF49562">
    <property type="entry name" value="C2 domain (Calcium/lipid-binding domain, CaLB)"/>
    <property type="match status" value="1"/>
</dbReference>